<sequence length="67" mass="7469">MFTGTARSWPIHKMSIKTSLCDSSSHLNGKEWNNYLIQVGARYLHNGILGTTDADVLPLLSLRHDSV</sequence>
<evidence type="ECO:0000313" key="2">
    <source>
        <dbReference type="Proteomes" id="UP001196413"/>
    </source>
</evidence>
<dbReference type="Proteomes" id="UP001196413">
    <property type="component" value="Unassembled WGS sequence"/>
</dbReference>
<proteinExistence type="predicted"/>
<dbReference type="AlphaFoldDB" id="A0AAD5QFW5"/>
<name>A0AAD5QFW5_PARTN</name>
<evidence type="ECO:0000313" key="1">
    <source>
        <dbReference type="EMBL" id="KAJ1346150.1"/>
    </source>
</evidence>
<accession>A0AAD5QFW5</accession>
<dbReference type="EMBL" id="JAHQIW010000119">
    <property type="protein sequence ID" value="KAJ1346150.1"/>
    <property type="molecule type" value="Genomic_DNA"/>
</dbReference>
<reference evidence="1" key="1">
    <citation type="submission" date="2021-06" db="EMBL/GenBank/DDBJ databases">
        <title>Parelaphostrongylus tenuis whole genome reference sequence.</title>
        <authorList>
            <person name="Garwood T.J."/>
            <person name="Larsen P.A."/>
            <person name="Fountain-Jones N.M."/>
            <person name="Garbe J.R."/>
            <person name="Macchietto M.G."/>
            <person name="Kania S.A."/>
            <person name="Gerhold R.W."/>
            <person name="Richards J.E."/>
            <person name="Wolf T.M."/>
        </authorList>
    </citation>
    <scope>NUCLEOTIDE SEQUENCE</scope>
    <source>
        <strain evidence="1">MNPRO001-30</strain>
        <tissue evidence="1">Meninges</tissue>
    </source>
</reference>
<organism evidence="1 2">
    <name type="scientific">Parelaphostrongylus tenuis</name>
    <name type="common">Meningeal worm</name>
    <dbReference type="NCBI Taxonomy" id="148309"/>
    <lineage>
        <taxon>Eukaryota</taxon>
        <taxon>Metazoa</taxon>
        <taxon>Ecdysozoa</taxon>
        <taxon>Nematoda</taxon>
        <taxon>Chromadorea</taxon>
        <taxon>Rhabditida</taxon>
        <taxon>Rhabditina</taxon>
        <taxon>Rhabditomorpha</taxon>
        <taxon>Strongyloidea</taxon>
        <taxon>Metastrongylidae</taxon>
        <taxon>Parelaphostrongylus</taxon>
    </lineage>
</organism>
<gene>
    <name evidence="1" type="ORF">KIN20_000859</name>
</gene>
<protein>
    <submittedName>
        <fullName evidence="1">Uncharacterized protein</fullName>
    </submittedName>
</protein>
<keyword evidence="2" id="KW-1185">Reference proteome</keyword>
<comment type="caution">
    <text evidence="1">The sequence shown here is derived from an EMBL/GenBank/DDBJ whole genome shotgun (WGS) entry which is preliminary data.</text>
</comment>